<accession>A0ABU5NJ06</accession>
<name>A0ABU5NJ06_9BACI</name>
<evidence type="ECO:0000313" key="1">
    <source>
        <dbReference type="EMBL" id="MEA0975971.1"/>
    </source>
</evidence>
<dbReference type="Proteomes" id="UP001289615">
    <property type="component" value="Unassembled WGS sequence"/>
</dbReference>
<dbReference type="RefSeq" id="WP_322611101.1">
    <property type="nucleotide sequence ID" value="NZ_JAXLNX010000006.1"/>
</dbReference>
<reference evidence="1 2" key="1">
    <citation type="submission" date="2023-12" db="EMBL/GenBank/DDBJ databases">
        <title>Genome comparison identifies genes involved in endophytic behavior of Lysinibacillus irui and provides insights into its role as a plant-growth promoting bacterium.</title>
        <authorList>
            <person name="Hilario S."/>
            <person name="Matos I."/>
            <person name="Goncalves M.F.M."/>
            <person name="Pardo C.A."/>
            <person name="Santos M.J."/>
        </authorList>
    </citation>
    <scope>NUCLEOTIDE SEQUENCE [LARGE SCALE GENOMIC DNA]</scope>
    <source>
        <strain evidence="1 2">B3</strain>
    </source>
</reference>
<gene>
    <name evidence="1" type="ORF">U6C28_06625</name>
</gene>
<protein>
    <submittedName>
        <fullName evidence="1">Uncharacterized protein</fullName>
    </submittedName>
</protein>
<proteinExistence type="predicted"/>
<keyword evidence="2" id="KW-1185">Reference proteome</keyword>
<evidence type="ECO:0000313" key="2">
    <source>
        <dbReference type="Proteomes" id="UP001289615"/>
    </source>
</evidence>
<dbReference type="EMBL" id="JAXUIA010000003">
    <property type="protein sequence ID" value="MEA0975971.1"/>
    <property type="molecule type" value="Genomic_DNA"/>
</dbReference>
<comment type="caution">
    <text evidence="1">The sequence shown here is derived from an EMBL/GenBank/DDBJ whole genome shotgun (WGS) entry which is preliminary data.</text>
</comment>
<sequence>MGKNLEQEGFETPKTQIVSELVERYRTRLLENYKQDIFIKWDEEEGSDLFFTEELLTLAASIIKASENEILELFFEEAFLKCAAIDIKDYFKDLFEAAL</sequence>
<organism evidence="1 2">
    <name type="scientific">Lysinibacillus irui</name>
    <dbReference type="NCBI Taxonomy" id="2998077"/>
    <lineage>
        <taxon>Bacteria</taxon>
        <taxon>Bacillati</taxon>
        <taxon>Bacillota</taxon>
        <taxon>Bacilli</taxon>
        <taxon>Bacillales</taxon>
        <taxon>Bacillaceae</taxon>
        <taxon>Lysinibacillus</taxon>
    </lineage>
</organism>